<reference evidence="2" key="1">
    <citation type="submission" date="2022-09" db="EMBL/GenBank/DDBJ databases">
        <title>Complete genome of Ligilactobacillus agilis AM_LB6, isolated from chicken feces.</title>
        <authorList>
            <person name="den Bakker H.C."/>
            <person name="Mann A."/>
        </authorList>
    </citation>
    <scope>NUCLEOTIDE SEQUENCE</scope>
    <source>
        <strain evidence="2">AM_LB6</strain>
    </source>
</reference>
<accession>A0A9Q9J547</accession>
<name>A0A9Q9J547_9LACO</name>
<dbReference type="GeneID" id="75136840"/>
<gene>
    <name evidence="2" type="ORF">N4562_03260</name>
</gene>
<dbReference type="AlphaFoldDB" id="A0A9Q9J547"/>
<proteinExistence type="predicted"/>
<feature type="coiled-coil region" evidence="1">
    <location>
        <begin position="18"/>
        <end position="52"/>
    </location>
</feature>
<dbReference type="RefSeq" id="WP_260904603.1">
    <property type="nucleotide sequence ID" value="NZ_CP104396.1"/>
</dbReference>
<keyword evidence="1" id="KW-0175">Coiled coil</keyword>
<sequence>MINITSKVASILFSLEEMEKLYKQIKKLGGVVDELTAELEQEEETTKFYRLKGRYTLECFKSEMKKHGVKSSKIKGVNTLICDGVTLVGPWSFIAKIRYRDNLASKYNTLLDKHKAYYRQIIQALKELENITPNDLVYSRLTVPEWIDINEFTKKARALVAEH</sequence>
<dbReference type="EMBL" id="CP104396">
    <property type="protein sequence ID" value="UXC64072.1"/>
    <property type="molecule type" value="Genomic_DNA"/>
</dbReference>
<protein>
    <submittedName>
        <fullName evidence="2">Uncharacterized protein</fullName>
    </submittedName>
</protein>
<dbReference type="Proteomes" id="UP001058429">
    <property type="component" value="Chromosome"/>
</dbReference>
<evidence type="ECO:0000313" key="2">
    <source>
        <dbReference type="EMBL" id="UXC64072.1"/>
    </source>
</evidence>
<evidence type="ECO:0000256" key="1">
    <source>
        <dbReference type="SAM" id="Coils"/>
    </source>
</evidence>
<evidence type="ECO:0000313" key="3">
    <source>
        <dbReference type="Proteomes" id="UP001058429"/>
    </source>
</evidence>
<organism evidence="2 3">
    <name type="scientific">Ligilactobacillus agilis</name>
    <dbReference type="NCBI Taxonomy" id="1601"/>
    <lineage>
        <taxon>Bacteria</taxon>
        <taxon>Bacillati</taxon>
        <taxon>Bacillota</taxon>
        <taxon>Bacilli</taxon>
        <taxon>Lactobacillales</taxon>
        <taxon>Lactobacillaceae</taxon>
        <taxon>Ligilactobacillus</taxon>
    </lineage>
</organism>